<proteinExistence type="predicted"/>
<feature type="compositionally biased region" description="Polar residues" evidence="1">
    <location>
        <begin position="325"/>
        <end position="342"/>
    </location>
</feature>
<feature type="compositionally biased region" description="Low complexity" evidence="1">
    <location>
        <begin position="248"/>
        <end position="257"/>
    </location>
</feature>
<feature type="compositionally biased region" description="Basic and acidic residues" evidence="1">
    <location>
        <begin position="400"/>
        <end position="409"/>
    </location>
</feature>
<feature type="compositionally biased region" description="Polar residues" evidence="1">
    <location>
        <begin position="417"/>
        <end position="432"/>
    </location>
</feature>
<dbReference type="InterPro" id="IPR041637">
    <property type="entry name" value="Caprin-1_dimer"/>
</dbReference>
<organism evidence="3 4">
    <name type="scientific">Necator americanus</name>
    <name type="common">Human hookworm</name>
    <dbReference type="NCBI Taxonomy" id="51031"/>
    <lineage>
        <taxon>Eukaryota</taxon>
        <taxon>Metazoa</taxon>
        <taxon>Ecdysozoa</taxon>
        <taxon>Nematoda</taxon>
        <taxon>Chromadorea</taxon>
        <taxon>Rhabditida</taxon>
        <taxon>Rhabditina</taxon>
        <taxon>Rhabditomorpha</taxon>
        <taxon>Strongyloidea</taxon>
        <taxon>Ancylostomatidae</taxon>
        <taxon>Bunostominae</taxon>
        <taxon>Necator</taxon>
    </lineage>
</organism>
<name>A0ABR1EW33_NECAM</name>
<dbReference type="Pfam" id="PF18293">
    <property type="entry name" value="Caprin-1_dimer"/>
    <property type="match status" value="1"/>
</dbReference>
<dbReference type="Proteomes" id="UP001303046">
    <property type="component" value="Unassembled WGS sequence"/>
</dbReference>
<feature type="compositionally biased region" description="Polar residues" evidence="1">
    <location>
        <begin position="232"/>
        <end position="241"/>
    </location>
</feature>
<sequence length="473" mass="51831">MKAVPELLFASLIESDLLLNPYSGIETQLEKKATYMQSRVDKLQQYNRDADAGVTLTKSQDDARSKLDEVVKHQEYVKHLIAMVHRDHLAFDKAIKSADVLLTTKIASMQSKALSQSIVYSEILKQLDNPTSMHLFLTGSDGAVRLTENDLHALLRLRWAFSPTIEEYSSIEELERTTSKAADIVAAIISRSNNVVDTETGLQGKDVCALLESIKNSKFFAKGSFLWGSGGSENLESAPTDSSDKEAPPTTDSSSPSANEESDRSFEGKPNAARVGGNDSVDFSDPEDFKCLVNSVVTDEVTNEKPTSASVRMPAGDSADEHIESTNGSDSGNGTVTPSSDIQGAPPKVTKSNRGGKQFFKNRASYYPRRVQDKASPQSGNSDDRIPKISNSVRANGEAQQRRRDERQNRRGARFNGFTSSNWSENENYQRPRNSRNGRGRANTQPPASFHYEPGIGRRPAPTTCGIVFGGRA</sequence>
<reference evidence="3 4" key="1">
    <citation type="submission" date="2023-08" db="EMBL/GenBank/DDBJ databases">
        <title>A Necator americanus chromosomal reference genome.</title>
        <authorList>
            <person name="Ilik V."/>
            <person name="Petrzelkova K.J."/>
            <person name="Pardy F."/>
            <person name="Fuh T."/>
            <person name="Niatou-Singa F.S."/>
            <person name="Gouil Q."/>
            <person name="Baker L."/>
            <person name="Ritchie M.E."/>
            <person name="Jex A.R."/>
            <person name="Gazzola D."/>
            <person name="Li H."/>
            <person name="Toshio Fujiwara R."/>
            <person name="Zhan B."/>
            <person name="Aroian R.V."/>
            <person name="Pafco B."/>
            <person name="Schwarz E.M."/>
        </authorList>
    </citation>
    <scope>NUCLEOTIDE SEQUENCE [LARGE SCALE GENOMIC DNA]</scope>
    <source>
        <strain evidence="3 4">Aroian</strain>
        <tissue evidence="3">Whole animal</tissue>
    </source>
</reference>
<evidence type="ECO:0000313" key="4">
    <source>
        <dbReference type="Proteomes" id="UP001303046"/>
    </source>
</evidence>
<feature type="region of interest" description="Disordered" evidence="1">
    <location>
        <begin position="301"/>
        <end position="473"/>
    </location>
</feature>
<comment type="caution">
    <text evidence="3">The sequence shown here is derived from an EMBL/GenBank/DDBJ whole genome shotgun (WGS) entry which is preliminary data.</text>
</comment>
<feature type="domain" description="Caprin-1 dimerization" evidence="2">
    <location>
        <begin position="114"/>
        <end position="220"/>
    </location>
</feature>
<accession>A0ABR1EW33</accession>
<keyword evidence="4" id="KW-1185">Reference proteome</keyword>
<protein>
    <recommendedName>
        <fullName evidence="2">Caprin-1 dimerization domain-containing protein</fullName>
    </recommendedName>
</protein>
<gene>
    <name evidence="3" type="primary">Necator_chrX.g26396</name>
    <name evidence="3" type="ORF">RB195_026229</name>
</gene>
<feature type="region of interest" description="Disordered" evidence="1">
    <location>
        <begin position="232"/>
        <end position="284"/>
    </location>
</feature>
<dbReference type="EMBL" id="JAVFWL010000006">
    <property type="protein sequence ID" value="KAK6766829.1"/>
    <property type="molecule type" value="Genomic_DNA"/>
</dbReference>
<evidence type="ECO:0000313" key="3">
    <source>
        <dbReference type="EMBL" id="KAK6766829.1"/>
    </source>
</evidence>
<evidence type="ECO:0000259" key="2">
    <source>
        <dbReference type="Pfam" id="PF18293"/>
    </source>
</evidence>
<evidence type="ECO:0000256" key="1">
    <source>
        <dbReference type="SAM" id="MobiDB-lite"/>
    </source>
</evidence>